<accession>A0A1F6A3M9</accession>
<dbReference type="Proteomes" id="UP000177871">
    <property type="component" value="Unassembled WGS sequence"/>
</dbReference>
<evidence type="ECO:0000313" key="1">
    <source>
        <dbReference type="EMBL" id="OGG19226.1"/>
    </source>
</evidence>
<protein>
    <submittedName>
        <fullName evidence="1">Uncharacterized protein</fullName>
    </submittedName>
</protein>
<dbReference type="EMBL" id="MFJK01000008">
    <property type="protein sequence ID" value="OGG19226.1"/>
    <property type="molecule type" value="Genomic_DNA"/>
</dbReference>
<gene>
    <name evidence="1" type="ORF">A2721_00105</name>
</gene>
<dbReference type="STRING" id="1798381.A2721_00105"/>
<comment type="caution">
    <text evidence="1">The sequence shown here is derived from an EMBL/GenBank/DDBJ whole genome shotgun (WGS) entry which is preliminary data.</text>
</comment>
<name>A0A1F6A3M9_9BACT</name>
<evidence type="ECO:0000313" key="2">
    <source>
        <dbReference type="Proteomes" id="UP000177871"/>
    </source>
</evidence>
<dbReference type="AlphaFoldDB" id="A0A1F6A3M9"/>
<sequence>MNLIPASVPRKMGNVSRLLARGIVSVELSISSTVLGGLGERVVPEGREEPAPEVVGERITRRRSRAMRVVRDKFGLVISMELTELGKGIARIVGQNMVQVRGQEREREQERAERAMTVVLRRQGTGRGARMCVRIMPAAGTGVPVPGQRVWGNVSPAGRLQRTWSVKQWLTG</sequence>
<organism evidence="1 2">
    <name type="scientific">Candidatus Gottesmanbacteria bacterium RIFCSPHIGHO2_01_FULL_47_48</name>
    <dbReference type="NCBI Taxonomy" id="1798381"/>
    <lineage>
        <taxon>Bacteria</taxon>
        <taxon>Candidatus Gottesmaniibacteriota</taxon>
    </lineage>
</organism>
<reference evidence="1 2" key="1">
    <citation type="journal article" date="2016" name="Nat. Commun.">
        <title>Thousands of microbial genomes shed light on interconnected biogeochemical processes in an aquifer system.</title>
        <authorList>
            <person name="Anantharaman K."/>
            <person name="Brown C.T."/>
            <person name="Hug L.A."/>
            <person name="Sharon I."/>
            <person name="Castelle C.J."/>
            <person name="Probst A.J."/>
            <person name="Thomas B.C."/>
            <person name="Singh A."/>
            <person name="Wilkins M.J."/>
            <person name="Karaoz U."/>
            <person name="Brodie E.L."/>
            <person name="Williams K.H."/>
            <person name="Hubbard S.S."/>
            <person name="Banfield J.F."/>
        </authorList>
    </citation>
    <scope>NUCLEOTIDE SEQUENCE [LARGE SCALE GENOMIC DNA]</scope>
</reference>
<proteinExistence type="predicted"/>